<evidence type="ECO:0000313" key="4">
    <source>
        <dbReference type="EMBL" id="MDS9467499.1"/>
    </source>
</evidence>
<feature type="signal peptide" evidence="2">
    <location>
        <begin position="1"/>
        <end position="21"/>
    </location>
</feature>
<comment type="caution">
    <text evidence="4">The sequence shown here is derived from an EMBL/GenBank/DDBJ whole genome shotgun (WGS) entry which is preliminary data.</text>
</comment>
<dbReference type="Pfam" id="PF20434">
    <property type="entry name" value="BD-FAE"/>
    <property type="match status" value="1"/>
</dbReference>
<dbReference type="EMBL" id="JAVQLW010000001">
    <property type="protein sequence ID" value="MDS9467499.1"/>
    <property type="molecule type" value="Genomic_DNA"/>
</dbReference>
<dbReference type="PANTHER" id="PTHR48081">
    <property type="entry name" value="AB HYDROLASE SUPERFAMILY PROTEIN C4A8.06C"/>
    <property type="match status" value="1"/>
</dbReference>
<dbReference type="InterPro" id="IPR029058">
    <property type="entry name" value="AB_hydrolase_fold"/>
</dbReference>
<dbReference type="InterPro" id="IPR050300">
    <property type="entry name" value="GDXG_lipolytic_enzyme"/>
</dbReference>
<keyword evidence="1 4" id="KW-0378">Hydrolase</keyword>
<dbReference type="RefSeq" id="WP_311159673.1">
    <property type="nucleotide sequence ID" value="NZ_JAVQLW010000001.1"/>
</dbReference>
<feature type="domain" description="BD-FAE-like" evidence="3">
    <location>
        <begin position="43"/>
        <end position="248"/>
    </location>
</feature>
<sequence length="297" mass="31871">MITRRLALACIAGSLAAPALASPGRQPGMVEMSYSDRSPRNRLDIYLPDGPGPFPALLDIHGGGFRTGDKRELKVPQQVLDKGIAVIRMNYRLSGQARWPAQQEDVLSAANFLQSRARELDLLPGRLALGGRSAGAFLAVSAAISMVQAGRMPAAVVNFYGPMDFGRMDADMARTGIRFQRPPADSPQSVESLLVGYAIGERRQEASAMGPVGRLNAMADGVRLPPLMIRHGQRDSIVSAEQGAHLRAAWHRVDPQARIDFALLPDEGHGTAAFGSDMVLGDLADFLARHLKGETTG</sequence>
<evidence type="ECO:0000256" key="2">
    <source>
        <dbReference type="SAM" id="SignalP"/>
    </source>
</evidence>
<protein>
    <submittedName>
        <fullName evidence="4">Alpha/beta hydrolase</fullName>
    </submittedName>
</protein>
<name>A0ABU2HSA9_9RHOB</name>
<gene>
    <name evidence="4" type="ORF">RGQ15_07915</name>
</gene>
<dbReference type="InterPro" id="IPR049492">
    <property type="entry name" value="BD-FAE-like_dom"/>
</dbReference>
<keyword evidence="5" id="KW-1185">Reference proteome</keyword>
<proteinExistence type="predicted"/>
<organism evidence="4 5">
    <name type="scientific">Paracoccus aurantius</name>
    <dbReference type="NCBI Taxonomy" id="3073814"/>
    <lineage>
        <taxon>Bacteria</taxon>
        <taxon>Pseudomonadati</taxon>
        <taxon>Pseudomonadota</taxon>
        <taxon>Alphaproteobacteria</taxon>
        <taxon>Rhodobacterales</taxon>
        <taxon>Paracoccaceae</taxon>
        <taxon>Paracoccus</taxon>
    </lineage>
</organism>
<keyword evidence="2" id="KW-0732">Signal</keyword>
<evidence type="ECO:0000256" key="1">
    <source>
        <dbReference type="ARBA" id="ARBA00022801"/>
    </source>
</evidence>
<evidence type="ECO:0000313" key="5">
    <source>
        <dbReference type="Proteomes" id="UP001269144"/>
    </source>
</evidence>
<dbReference type="SUPFAM" id="SSF53474">
    <property type="entry name" value="alpha/beta-Hydrolases"/>
    <property type="match status" value="1"/>
</dbReference>
<feature type="chain" id="PRO_5047336630" evidence="2">
    <location>
        <begin position="22"/>
        <end position="297"/>
    </location>
</feature>
<dbReference type="GO" id="GO:0016787">
    <property type="term" value="F:hydrolase activity"/>
    <property type="evidence" value="ECO:0007669"/>
    <property type="project" value="UniProtKB-KW"/>
</dbReference>
<dbReference type="Proteomes" id="UP001269144">
    <property type="component" value="Unassembled WGS sequence"/>
</dbReference>
<dbReference type="Gene3D" id="3.40.50.1820">
    <property type="entry name" value="alpha/beta hydrolase"/>
    <property type="match status" value="1"/>
</dbReference>
<reference evidence="5" key="1">
    <citation type="submission" date="2023-07" db="EMBL/GenBank/DDBJ databases">
        <title>Paracoccus sp. MBLB3053 whole genome sequence.</title>
        <authorList>
            <person name="Hwang C.Y."/>
            <person name="Cho E.-S."/>
            <person name="Seo M.-J."/>
        </authorList>
    </citation>
    <scope>NUCLEOTIDE SEQUENCE [LARGE SCALE GENOMIC DNA]</scope>
    <source>
        <strain evidence="5">MBLB3053</strain>
    </source>
</reference>
<accession>A0ABU2HSA9</accession>
<evidence type="ECO:0000259" key="3">
    <source>
        <dbReference type="Pfam" id="PF20434"/>
    </source>
</evidence>
<dbReference type="PANTHER" id="PTHR48081:SF13">
    <property type="entry name" value="ALPHA_BETA HYDROLASE"/>
    <property type="match status" value="1"/>
</dbReference>